<sequence length="70" mass="7802">MKTNSVVKTTLEAVCHKGRYRDAIQQLVKWGTLVHVVASEFLRHVVLVLTTPGQLDEEGRRLFNEAASPG</sequence>
<protein>
    <submittedName>
        <fullName evidence="1">Uncharacterized protein</fullName>
    </submittedName>
</protein>
<dbReference type="AlphaFoldDB" id="A0A835XUJ4"/>
<dbReference type="Proteomes" id="UP000612055">
    <property type="component" value="Unassembled WGS sequence"/>
</dbReference>
<proteinExistence type="predicted"/>
<gene>
    <name evidence="1" type="ORF">HYH03_011499</name>
</gene>
<accession>A0A835XUJ4</accession>
<evidence type="ECO:0000313" key="2">
    <source>
        <dbReference type="Proteomes" id="UP000612055"/>
    </source>
</evidence>
<evidence type="ECO:0000313" key="1">
    <source>
        <dbReference type="EMBL" id="KAG2490034.1"/>
    </source>
</evidence>
<keyword evidence="2" id="KW-1185">Reference proteome</keyword>
<reference evidence="1" key="1">
    <citation type="journal article" date="2020" name="bioRxiv">
        <title>Comparative genomics of Chlamydomonas.</title>
        <authorList>
            <person name="Craig R.J."/>
            <person name="Hasan A.R."/>
            <person name="Ness R.W."/>
            <person name="Keightley P.D."/>
        </authorList>
    </citation>
    <scope>NUCLEOTIDE SEQUENCE</scope>
    <source>
        <strain evidence="1">CCAP 11/70</strain>
    </source>
</reference>
<dbReference type="EMBL" id="JAEHOE010000066">
    <property type="protein sequence ID" value="KAG2490034.1"/>
    <property type="molecule type" value="Genomic_DNA"/>
</dbReference>
<organism evidence="1 2">
    <name type="scientific">Edaphochlamys debaryana</name>
    <dbReference type="NCBI Taxonomy" id="47281"/>
    <lineage>
        <taxon>Eukaryota</taxon>
        <taxon>Viridiplantae</taxon>
        <taxon>Chlorophyta</taxon>
        <taxon>core chlorophytes</taxon>
        <taxon>Chlorophyceae</taxon>
        <taxon>CS clade</taxon>
        <taxon>Chlamydomonadales</taxon>
        <taxon>Chlamydomonadales incertae sedis</taxon>
        <taxon>Edaphochlamys</taxon>
    </lineage>
</organism>
<comment type="caution">
    <text evidence="1">The sequence shown here is derived from an EMBL/GenBank/DDBJ whole genome shotgun (WGS) entry which is preliminary data.</text>
</comment>
<name>A0A835XUJ4_9CHLO</name>